<dbReference type="EMBL" id="JAWXYG010000015">
    <property type="protein sequence ID" value="KAK4253586.1"/>
    <property type="molecule type" value="Genomic_DNA"/>
</dbReference>
<feature type="active site" evidence="6">
    <location>
        <position position="127"/>
    </location>
</feature>
<evidence type="ECO:0000256" key="3">
    <source>
        <dbReference type="ARBA" id="ARBA00022750"/>
    </source>
</evidence>
<name>A0AAE1MBH7_9FABA</name>
<evidence type="ECO:0000256" key="4">
    <source>
        <dbReference type="ARBA" id="ARBA00022801"/>
    </source>
</evidence>
<dbReference type="PANTHER" id="PTHR47967:SF69">
    <property type="entry name" value="ASPARTIC PROTEINASE NANA, CHLOROPLAST"/>
    <property type="match status" value="1"/>
</dbReference>
<keyword evidence="10" id="KW-1185">Reference proteome</keyword>
<sequence>MKQRKKTTSTMNWIPPISLSPICFFFFFLLPIVAHGLKDQTSATMRLELIHRHDPRVFQLHGKKQSPLDKFERVKELAHRDMVRYARRTNLETFDMPMHAGRDLGAGVYFVQVKVGTPFQRFWLIADTGSDLTWFNCNYKPQNFTLRRKRRSQSRRRMFSPQRSRTFQPVTCSSQECKVDLSHLGSLQACPNTSAPCLYDFRYLDGSGAQGLFGRDTFTVGLTDGRKGKLKDMVIGCTRSMIEGPTVSKKIDGLLGLGLSEDTFVAKAASQYGGKFSYCLVDHLSHKNISNFLTFGSTISKASLLREIHTTPLVVVSPNYGLNVVGISIGGQFLRIPQIVWDFNANGGVILDSGTSLTLLARPAYLAVIEALVKPLDLVEKMKAFDPFEFCYSSKGFDENLAPRLAFHFEGGARFEPPVKSYVIDVTPEQKCIGIIGVDSPGPSIIGNIMQQNHLWEFDLVHKTVQFAPSPC</sequence>
<dbReference type="InterPro" id="IPR033121">
    <property type="entry name" value="PEPTIDASE_A1"/>
</dbReference>
<dbReference type="InterPro" id="IPR001969">
    <property type="entry name" value="Aspartic_peptidase_AS"/>
</dbReference>
<protein>
    <recommendedName>
        <fullName evidence="8">Peptidase A1 domain-containing protein</fullName>
    </recommendedName>
</protein>
<dbReference type="InterPro" id="IPR051708">
    <property type="entry name" value="Plant_Aspart_Prot_A1"/>
</dbReference>
<proteinExistence type="inferred from homology"/>
<dbReference type="InterPro" id="IPR032799">
    <property type="entry name" value="TAXi_C"/>
</dbReference>
<evidence type="ECO:0000256" key="7">
    <source>
        <dbReference type="RuleBase" id="RU000454"/>
    </source>
</evidence>
<dbReference type="PROSITE" id="PS00141">
    <property type="entry name" value="ASP_PROTEASE"/>
    <property type="match status" value="2"/>
</dbReference>
<dbReference type="PROSITE" id="PS51767">
    <property type="entry name" value="PEPTIDASE_A1"/>
    <property type="match status" value="1"/>
</dbReference>
<dbReference type="Gene3D" id="2.40.70.10">
    <property type="entry name" value="Acid Proteases"/>
    <property type="match status" value="2"/>
</dbReference>
<evidence type="ECO:0000256" key="2">
    <source>
        <dbReference type="ARBA" id="ARBA00022670"/>
    </source>
</evidence>
<feature type="domain" description="Peptidase A1" evidence="8">
    <location>
        <begin position="109"/>
        <end position="468"/>
    </location>
</feature>
<dbReference type="AlphaFoldDB" id="A0AAE1MBH7"/>
<reference evidence="9" key="1">
    <citation type="submission" date="2023-10" db="EMBL/GenBank/DDBJ databases">
        <title>Chromosome-level genome of the transformable northern wattle, Acacia crassicarpa.</title>
        <authorList>
            <person name="Massaro I."/>
            <person name="Sinha N.R."/>
            <person name="Poethig S."/>
            <person name="Leichty A.R."/>
        </authorList>
    </citation>
    <scope>NUCLEOTIDE SEQUENCE</scope>
    <source>
        <strain evidence="9">Acra3RX</strain>
        <tissue evidence="9">Leaf</tissue>
    </source>
</reference>
<evidence type="ECO:0000313" key="10">
    <source>
        <dbReference type="Proteomes" id="UP001293593"/>
    </source>
</evidence>
<keyword evidence="3 7" id="KW-0064">Aspartyl protease</keyword>
<keyword evidence="4 7" id="KW-0378">Hydrolase</keyword>
<accession>A0AAE1MBH7</accession>
<dbReference type="GO" id="GO:0004190">
    <property type="term" value="F:aspartic-type endopeptidase activity"/>
    <property type="evidence" value="ECO:0007669"/>
    <property type="project" value="UniProtKB-KW"/>
</dbReference>
<dbReference type="FunFam" id="2.40.70.10:FF:000033">
    <property type="entry name" value="Aspartyl protease family protein"/>
    <property type="match status" value="1"/>
</dbReference>
<dbReference type="Pfam" id="PF14541">
    <property type="entry name" value="TAXi_C"/>
    <property type="match status" value="1"/>
</dbReference>
<dbReference type="SUPFAM" id="SSF50630">
    <property type="entry name" value="Acid proteases"/>
    <property type="match status" value="1"/>
</dbReference>
<dbReference type="CDD" id="cd05476">
    <property type="entry name" value="pepsin_A_like_plant"/>
    <property type="match status" value="1"/>
</dbReference>
<comment type="similarity">
    <text evidence="1 7">Belongs to the peptidase A1 family.</text>
</comment>
<dbReference type="PRINTS" id="PR00792">
    <property type="entry name" value="PEPSIN"/>
</dbReference>
<dbReference type="InterPro" id="IPR032861">
    <property type="entry name" value="TAXi_N"/>
</dbReference>
<keyword evidence="2 7" id="KW-0645">Protease</keyword>
<comment type="caution">
    <text evidence="9">The sequence shown here is derived from an EMBL/GenBank/DDBJ whole genome shotgun (WGS) entry which is preliminary data.</text>
</comment>
<evidence type="ECO:0000256" key="1">
    <source>
        <dbReference type="ARBA" id="ARBA00007447"/>
    </source>
</evidence>
<evidence type="ECO:0000256" key="5">
    <source>
        <dbReference type="ARBA" id="ARBA00023180"/>
    </source>
</evidence>
<dbReference type="PANTHER" id="PTHR47967">
    <property type="entry name" value="OS07G0603500 PROTEIN-RELATED"/>
    <property type="match status" value="1"/>
</dbReference>
<dbReference type="InterPro" id="IPR021109">
    <property type="entry name" value="Peptidase_aspartic_dom_sf"/>
</dbReference>
<evidence type="ECO:0000259" key="8">
    <source>
        <dbReference type="PROSITE" id="PS51767"/>
    </source>
</evidence>
<organism evidence="9 10">
    <name type="scientific">Acacia crassicarpa</name>
    <name type="common">northern wattle</name>
    <dbReference type="NCBI Taxonomy" id="499986"/>
    <lineage>
        <taxon>Eukaryota</taxon>
        <taxon>Viridiplantae</taxon>
        <taxon>Streptophyta</taxon>
        <taxon>Embryophyta</taxon>
        <taxon>Tracheophyta</taxon>
        <taxon>Spermatophyta</taxon>
        <taxon>Magnoliopsida</taxon>
        <taxon>eudicotyledons</taxon>
        <taxon>Gunneridae</taxon>
        <taxon>Pentapetalae</taxon>
        <taxon>rosids</taxon>
        <taxon>fabids</taxon>
        <taxon>Fabales</taxon>
        <taxon>Fabaceae</taxon>
        <taxon>Caesalpinioideae</taxon>
        <taxon>mimosoid clade</taxon>
        <taxon>Acacieae</taxon>
        <taxon>Acacia</taxon>
    </lineage>
</organism>
<dbReference type="InterPro" id="IPR001461">
    <property type="entry name" value="Aspartic_peptidase_A1"/>
</dbReference>
<evidence type="ECO:0000256" key="6">
    <source>
        <dbReference type="PIRSR" id="PIRSR601461-1"/>
    </source>
</evidence>
<dbReference type="InterPro" id="IPR034161">
    <property type="entry name" value="Pepsin-like_plant"/>
</dbReference>
<keyword evidence="5" id="KW-0325">Glycoprotein</keyword>
<dbReference type="Proteomes" id="UP001293593">
    <property type="component" value="Unassembled WGS sequence"/>
</dbReference>
<dbReference type="GO" id="GO:0006508">
    <property type="term" value="P:proteolysis"/>
    <property type="evidence" value="ECO:0007669"/>
    <property type="project" value="UniProtKB-KW"/>
</dbReference>
<feature type="active site" evidence="6">
    <location>
        <position position="352"/>
    </location>
</feature>
<gene>
    <name evidence="9" type="ORF">QN277_010239</name>
</gene>
<dbReference type="Pfam" id="PF14543">
    <property type="entry name" value="TAXi_N"/>
    <property type="match status" value="1"/>
</dbReference>
<evidence type="ECO:0000313" key="9">
    <source>
        <dbReference type="EMBL" id="KAK4253586.1"/>
    </source>
</evidence>